<feature type="domain" description="3-hydroxyisobutyrate dehydrogenase-like NAD-binding" evidence="6">
    <location>
        <begin position="165"/>
        <end position="284"/>
    </location>
</feature>
<organism evidence="7 8">
    <name type="scientific">Longimycelium tulufanense</name>
    <dbReference type="NCBI Taxonomy" id="907463"/>
    <lineage>
        <taxon>Bacteria</taxon>
        <taxon>Bacillati</taxon>
        <taxon>Actinomycetota</taxon>
        <taxon>Actinomycetes</taxon>
        <taxon>Pseudonocardiales</taxon>
        <taxon>Pseudonocardiaceae</taxon>
        <taxon>Longimycelium</taxon>
    </lineage>
</organism>
<dbReference type="Gene3D" id="1.10.1040.10">
    <property type="entry name" value="N-(1-d-carboxylethyl)-l-norvaline Dehydrogenase, domain 2"/>
    <property type="match status" value="1"/>
</dbReference>
<dbReference type="Pfam" id="PF03446">
    <property type="entry name" value="NAD_binding_2"/>
    <property type="match status" value="1"/>
</dbReference>
<keyword evidence="2" id="KW-0560">Oxidoreductase</keyword>
<evidence type="ECO:0000256" key="4">
    <source>
        <dbReference type="PIRSR" id="PIRSR000103-1"/>
    </source>
</evidence>
<sequence>MTAVGFVGLGIMGSPMAGHLVAAGHQVTGFDLATEAVRKLAQTGGRTAGSVAEAVDGAEVVITMLPADPQVEQVVLGEGGVLEAAKPGTLVIDMSTIRPETSQAVARAATERGLRALDAPVSGGETGARQASLSIMVGGAEADFAQARPLLEALGKTIVHVGPAGAGQVVKAANQLVVGGIYALVSEAIVLLEAAGVDPGPGLDVLAGGLAANRILDLKRESMIARQFQPGFRIDLHHKDMGIVLAAARQAEVALPVSALIAQLIAAGRAMGYGSLDHSALLRVVEQLSGRPA</sequence>
<evidence type="ECO:0000313" key="7">
    <source>
        <dbReference type="EMBL" id="GGM49490.1"/>
    </source>
</evidence>
<feature type="domain" description="6-phosphogluconate dehydrogenase NADP-binding" evidence="5">
    <location>
        <begin position="4"/>
        <end position="162"/>
    </location>
</feature>
<dbReference type="InterPro" id="IPR013328">
    <property type="entry name" value="6PGD_dom2"/>
</dbReference>
<evidence type="ECO:0000259" key="5">
    <source>
        <dbReference type="Pfam" id="PF03446"/>
    </source>
</evidence>
<reference evidence="7" key="1">
    <citation type="journal article" date="2014" name="Int. J. Syst. Evol. Microbiol.">
        <title>Complete genome sequence of Corynebacterium casei LMG S-19264T (=DSM 44701T), isolated from a smear-ripened cheese.</title>
        <authorList>
            <consortium name="US DOE Joint Genome Institute (JGI-PGF)"/>
            <person name="Walter F."/>
            <person name="Albersmeier A."/>
            <person name="Kalinowski J."/>
            <person name="Ruckert C."/>
        </authorList>
    </citation>
    <scope>NUCLEOTIDE SEQUENCE</scope>
    <source>
        <strain evidence="7">CGMCC 4.5737</strain>
    </source>
</reference>
<gene>
    <name evidence="7" type="primary">garR</name>
    <name evidence="7" type="ORF">GCM10012275_20470</name>
</gene>
<dbReference type="EMBL" id="BMMK01000007">
    <property type="protein sequence ID" value="GGM49490.1"/>
    <property type="molecule type" value="Genomic_DNA"/>
</dbReference>
<dbReference type="AlphaFoldDB" id="A0A8J3CCP0"/>
<evidence type="ECO:0000313" key="8">
    <source>
        <dbReference type="Proteomes" id="UP000637578"/>
    </source>
</evidence>
<dbReference type="SUPFAM" id="SSF48179">
    <property type="entry name" value="6-phosphogluconate dehydrogenase C-terminal domain-like"/>
    <property type="match status" value="1"/>
</dbReference>
<dbReference type="Proteomes" id="UP000637578">
    <property type="component" value="Unassembled WGS sequence"/>
</dbReference>
<dbReference type="Pfam" id="PF14833">
    <property type="entry name" value="NAD_binding_11"/>
    <property type="match status" value="1"/>
</dbReference>
<dbReference type="InterPro" id="IPR006115">
    <property type="entry name" value="6PGDH_NADP-bd"/>
</dbReference>
<keyword evidence="8" id="KW-1185">Reference proteome</keyword>
<dbReference type="InterPro" id="IPR002204">
    <property type="entry name" value="3-OH-isobutyrate_DH-rel_CS"/>
</dbReference>
<dbReference type="SUPFAM" id="SSF51735">
    <property type="entry name" value="NAD(P)-binding Rossmann-fold domains"/>
    <property type="match status" value="1"/>
</dbReference>
<dbReference type="InterPro" id="IPR029154">
    <property type="entry name" value="HIBADH-like_NADP-bd"/>
</dbReference>
<proteinExistence type="inferred from homology"/>
<dbReference type="GO" id="GO:0050661">
    <property type="term" value="F:NADP binding"/>
    <property type="evidence" value="ECO:0007669"/>
    <property type="project" value="InterPro"/>
</dbReference>
<name>A0A8J3CCP0_9PSEU</name>
<evidence type="ECO:0000256" key="1">
    <source>
        <dbReference type="ARBA" id="ARBA00009080"/>
    </source>
</evidence>
<comment type="similarity">
    <text evidence="1">Belongs to the HIBADH-related family.</text>
</comment>
<dbReference type="PANTHER" id="PTHR43060:SF15">
    <property type="entry name" value="3-HYDROXYISOBUTYRATE DEHYDROGENASE-LIKE 1, MITOCHONDRIAL-RELATED"/>
    <property type="match status" value="1"/>
</dbReference>
<dbReference type="PIRSF" id="PIRSF000103">
    <property type="entry name" value="HIBADH"/>
    <property type="match status" value="1"/>
</dbReference>
<dbReference type="GO" id="GO:0046487">
    <property type="term" value="P:glyoxylate metabolic process"/>
    <property type="evidence" value="ECO:0007669"/>
    <property type="project" value="InterPro"/>
</dbReference>
<reference evidence="7" key="2">
    <citation type="submission" date="2020-09" db="EMBL/GenBank/DDBJ databases">
        <authorList>
            <person name="Sun Q."/>
            <person name="Zhou Y."/>
        </authorList>
    </citation>
    <scope>NUCLEOTIDE SEQUENCE</scope>
    <source>
        <strain evidence="7">CGMCC 4.5737</strain>
    </source>
</reference>
<dbReference type="PANTHER" id="PTHR43060">
    <property type="entry name" value="3-HYDROXYISOBUTYRATE DEHYDROGENASE-LIKE 1, MITOCHONDRIAL-RELATED"/>
    <property type="match status" value="1"/>
</dbReference>
<protein>
    <submittedName>
        <fullName evidence="7">2-hydroxy-3-oxopropionate reductase</fullName>
    </submittedName>
</protein>
<dbReference type="PROSITE" id="PS00895">
    <property type="entry name" value="3_HYDROXYISOBUT_DH"/>
    <property type="match status" value="1"/>
</dbReference>
<dbReference type="GO" id="GO:0008679">
    <property type="term" value="F:2-hydroxy-3-oxopropionate reductase activity"/>
    <property type="evidence" value="ECO:0007669"/>
    <property type="project" value="InterPro"/>
</dbReference>
<dbReference type="InterPro" id="IPR015815">
    <property type="entry name" value="HIBADH-related"/>
</dbReference>
<dbReference type="InterPro" id="IPR006398">
    <property type="entry name" value="Tartro_sem_red"/>
</dbReference>
<dbReference type="Gene3D" id="3.40.50.720">
    <property type="entry name" value="NAD(P)-binding Rossmann-like Domain"/>
    <property type="match status" value="1"/>
</dbReference>
<comment type="caution">
    <text evidence="7">The sequence shown here is derived from an EMBL/GenBank/DDBJ whole genome shotgun (WGS) entry which is preliminary data.</text>
</comment>
<dbReference type="InterPro" id="IPR036291">
    <property type="entry name" value="NAD(P)-bd_dom_sf"/>
</dbReference>
<feature type="active site" evidence="4">
    <location>
        <position position="171"/>
    </location>
</feature>
<accession>A0A8J3CCP0</accession>
<dbReference type="InterPro" id="IPR008927">
    <property type="entry name" value="6-PGluconate_DH-like_C_sf"/>
</dbReference>
<dbReference type="NCBIfam" id="TIGR01505">
    <property type="entry name" value="tartro_sem_red"/>
    <property type="match status" value="1"/>
</dbReference>
<evidence type="ECO:0000256" key="3">
    <source>
        <dbReference type="ARBA" id="ARBA00023027"/>
    </source>
</evidence>
<dbReference type="GO" id="GO:0051287">
    <property type="term" value="F:NAD binding"/>
    <property type="evidence" value="ECO:0007669"/>
    <property type="project" value="InterPro"/>
</dbReference>
<evidence type="ECO:0000259" key="6">
    <source>
        <dbReference type="Pfam" id="PF14833"/>
    </source>
</evidence>
<keyword evidence="3" id="KW-0520">NAD</keyword>
<dbReference type="GO" id="GO:0016054">
    <property type="term" value="P:organic acid catabolic process"/>
    <property type="evidence" value="ECO:0007669"/>
    <property type="project" value="UniProtKB-ARBA"/>
</dbReference>
<dbReference type="RefSeq" id="WP_189056328.1">
    <property type="nucleotide sequence ID" value="NZ_BMMK01000007.1"/>
</dbReference>
<evidence type="ECO:0000256" key="2">
    <source>
        <dbReference type="ARBA" id="ARBA00023002"/>
    </source>
</evidence>